<evidence type="ECO:0000313" key="1">
    <source>
        <dbReference type="EMBL" id="CAK9864276.1"/>
    </source>
</evidence>
<dbReference type="EMBL" id="OZ023715">
    <property type="protein sequence ID" value="CAK9864276.1"/>
    <property type="molecule type" value="Genomic_DNA"/>
</dbReference>
<evidence type="ECO:0000313" key="2">
    <source>
        <dbReference type="Proteomes" id="UP001497522"/>
    </source>
</evidence>
<protein>
    <recommendedName>
        <fullName evidence="3">Mannosyltransferase</fullName>
    </recommendedName>
</protein>
<feature type="non-terminal residue" evidence="1">
    <location>
        <position position="65"/>
    </location>
</feature>
<reference evidence="1" key="1">
    <citation type="submission" date="2024-03" db="EMBL/GenBank/DDBJ databases">
        <authorList>
            <consortium name="ELIXIR-Norway"/>
            <consortium name="Elixir Norway"/>
        </authorList>
    </citation>
    <scope>NUCLEOTIDE SEQUENCE</scope>
</reference>
<name>A0ABP1AP31_9BRYO</name>
<accession>A0ABP1AP31</accession>
<evidence type="ECO:0008006" key="3">
    <source>
        <dbReference type="Google" id="ProtNLM"/>
    </source>
</evidence>
<proteinExistence type="predicted"/>
<sequence>LYWSQVANVIAHMGTWLFPSDHAQLMLHLAGYFSEKYHGNMVTYRGETVWSGLLLLAPLSGLPQL</sequence>
<keyword evidence="2" id="KW-1185">Reference proteome</keyword>
<organism evidence="1 2">
    <name type="scientific">Sphagnum jensenii</name>
    <dbReference type="NCBI Taxonomy" id="128206"/>
    <lineage>
        <taxon>Eukaryota</taxon>
        <taxon>Viridiplantae</taxon>
        <taxon>Streptophyta</taxon>
        <taxon>Embryophyta</taxon>
        <taxon>Bryophyta</taxon>
        <taxon>Sphagnophytina</taxon>
        <taxon>Sphagnopsida</taxon>
        <taxon>Sphagnales</taxon>
        <taxon>Sphagnaceae</taxon>
        <taxon>Sphagnum</taxon>
    </lineage>
</organism>
<gene>
    <name evidence="1" type="ORF">CSSPJE1EN2_LOCUS7271</name>
</gene>
<dbReference type="Proteomes" id="UP001497522">
    <property type="component" value="Chromosome 14"/>
</dbReference>